<sequence>MALETVKRALLTGVGSMHVQKMTNGDLVSSAVKPTYDEKTFATPSVQKLGTALTIVDKKVYLSNQLHTLIKKITKAELTLDAGYFPEGLAEELQGMKKVGEKGAWAMPSNPKPIPFRLGVPFTDENNNSLVINFPYCFLTPVEQSAETEGEDYNEQIKQYKIEALPLPFEVEIDGHKDKYVFHQVDLSNADSAAYYDEKKLLQQGWFDAETLDAAKK</sequence>
<name>A0A8S5M118_9CAUD</name>
<protein>
    <submittedName>
        <fullName evidence="1">Major tail protein</fullName>
    </submittedName>
</protein>
<dbReference type="EMBL" id="BK014794">
    <property type="protein sequence ID" value="DAD75997.1"/>
    <property type="molecule type" value="Genomic_DNA"/>
</dbReference>
<evidence type="ECO:0000313" key="1">
    <source>
        <dbReference type="EMBL" id="DAD75997.1"/>
    </source>
</evidence>
<proteinExistence type="predicted"/>
<organism evidence="1">
    <name type="scientific">Siphoviridae sp. ctzu221</name>
    <dbReference type="NCBI Taxonomy" id="2826534"/>
    <lineage>
        <taxon>Viruses</taxon>
        <taxon>Duplodnaviria</taxon>
        <taxon>Heunggongvirae</taxon>
        <taxon>Uroviricota</taxon>
        <taxon>Caudoviricetes</taxon>
    </lineage>
</organism>
<reference evidence="1" key="1">
    <citation type="journal article" date="2021" name="Proc. Natl. Acad. Sci. U.S.A.">
        <title>A Catalog of Tens of Thousands of Viruses from Human Metagenomes Reveals Hidden Associations with Chronic Diseases.</title>
        <authorList>
            <person name="Tisza M.J."/>
            <person name="Buck C.B."/>
        </authorList>
    </citation>
    <scope>NUCLEOTIDE SEQUENCE</scope>
    <source>
        <strain evidence="1">Ctzu221</strain>
    </source>
</reference>
<accession>A0A8S5M118</accession>